<dbReference type="Proteomes" id="UP000054549">
    <property type="component" value="Unassembled WGS sequence"/>
</dbReference>
<dbReference type="OrthoDB" id="3180714at2759"/>
<dbReference type="PANTHER" id="PTHR11079">
    <property type="entry name" value="CYTOSINE DEAMINASE FAMILY MEMBER"/>
    <property type="match status" value="1"/>
</dbReference>
<name>A0A0C2SWK5_AMAMK</name>
<dbReference type="HOGENOM" id="CLU_013817_0_0_1"/>
<gene>
    <name evidence="4" type="ORF">M378DRAFT_159053</name>
</gene>
<dbReference type="GO" id="GO:0005737">
    <property type="term" value="C:cytoplasm"/>
    <property type="evidence" value="ECO:0007669"/>
    <property type="project" value="TreeGrafter"/>
</dbReference>
<dbReference type="STRING" id="946122.A0A0C2SWK5"/>
<comment type="similarity">
    <text evidence="2">Belongs to the cytidine and deoxycytidylate deaminase family. ADAT3 subfamily.</text>
</comment>
<sequence>MGSLTEDSGPYLDGDQADLISDEHLPFIRYKRPPEEEDAASVKTIEAWVVDISEPRRIAEMLRWIKQNGLETEELGHLKRIRKQGDLTTLLLTISSSPPILPEFIESAPYLLPVPSSSALTTTSLSLKSALWPTFYTPSRKDDDPWSRGKARWAWEAMKSAIEAATEAKRNGELPIAACVPAQDEEGTITFVAHDTRTSAEHPLKHAAINVIRQIADYRALQGKQGDETKEENVKNGTNYLMTSLSIFLTHEPCIMCSMALLHSRVKNVIYLFPMPKTGGCGGLTCLPTLNGVNHRFTIGTWKMSETSAMEAENIYIDGTLDA</sequence>
<dbReference type="InParanoid" id="A0A0C2SWK5"/>
<organism evidence="4 5">
    <name type="scientific">Amanita muscaria (strain Koide BX008)</name>
    <dbReference type="NCBI Taxonomy" id="946122"/>
    <lineage>
        <taxon>Eukaryota</taxon>
        <taxon>Fungi</taxon>
        <taxon>Dikarya</taxon>
        <taxon>Basidiomycota</taxon>
        <taxon>Agaricomycotina</taxon>
        <taxon>Agaricomycetes</taxon>
        <taxon>Agaricomycetidae</taxon>
        <taxon>Agaricales</taxon>
        <taxon>Pluteineae</taxon>
        <taxon>Amanitaceae</taxon>
        <taxon>Amanita</taxon>
    </lineage>
</organism>
<dbReference type="FunCoup" id="A0A0C2SWK5">
    <property type="interactions" value="384"/>
</dbReference>
<evidence type="ECO:0000256" key="2">
    <source>
        <dbReference type="ARBA" id="ARBA00038160"/>
    </source>
</evidence>
<dbReference type="PROSITE" id="PS51747">
    <property type="entry name" value="CYT_DCMP_DEAMINASES_2"/>
    <property type="match status" value="1"/>
</dbReference>
<keyword evidence="1" id="KW-0819">tRNA processing</keyword>
<dbReference type="GO" id="GO:0005634">
    <property type="term" value="C:nucleus"/>
    <property type="evidence" value="ECO:0007669"/>
    <property type="project" value="TreeGrafter"/>
</dbReference>
<reference evidence="4 5" key="1">
    <citation type="submission" date="2014-04" db="EMBL/GenBank/DDBJ databases">
        <title>Evolutionary Origins and Diversification of the Mycorrhizal Mutualists.</title>
        <authorList>
            <consortium name="DOE Joint Genome Institute"/>
            <consortium name="Mycorrhizal Genomics Consortium"/>
            <person name="Kohler A."/>
            <person name="Kuo A."/>
            <person name="Nagy L.G."/>
            <person name="Floudas D."/>
            <person name="Copeland A."/>
            <person name="Barry K.W."/>
            <person name="Cichocki N."/>
            <person name="Veneault-Fourrey C."/>
            <person name="LaButti K."/>
            <person name="Lindquist E.A."/>
            <person name="Lipzen A."/>
            <person name="Lundell T."/>
            <person name="Morin E."/>
            <person name="Murat C."/>
            <person name="Riley R."/>
            <person name="Ohm R."/>
            <person name="Sun H."/>
            <person name="Tunlid A."/>
            <person name="Henrissat B."/>
            <person name="Grigoriev I.V."/>
            <person name="Hibbett D.S."/>
            <person name="Martin F."/>
        </authorList>
    </citation>
    <scope>NUCLEOTIDE SEQUENCE [LARGE SCALE GENOMIC DNA]</scope>
    <source>
        <strain evidence="4 5">Koide BX008</strain>
    </source>
</reference>
<protein>
    <recommendedName>
        <fullName evidence="3">CMP/dCMP-type deaminase domain-containing protein</fullName>
    </recommendedName>
</protein>
<proteinExistence type="inferred from homology"/>
<dbReference type="CDD" id="cd01285">
    <property type="entry name" value="nucleoside_deaminase"/>
    <property type="match status" value="1"/>
</dbReference>
<dbReference type="Gene3D" id="3.40.140.10">
    <property type="entry name" value="Cytidine Deaminase, domain 2"/>
    <property type="match status" value="1"/>
</dbReference>
<evidence type="ECO:0000259" key="3">
    <source>
        <dbReference type="PROSITE" id="PS51747"/>
    </source>
</evidence>
<feature type="domain" description="CMP/dCMP-type deaminase" evidence="3">
    <location>
        <begin position="152"/>
        <end position="284"/>
    </location>
</feature>
<keyword evidence="5" id="KW-1185">Reference proteome</keyword>
<dbReference type="InterPro" id="IPR002125">
    <property type="entry name" value="CMP_dCMP_dom"/>
</dbReference>
<dbReference type="PANTHER" id="PTHR11079:SF156">
    <property type="entry name" value="INACTIVE TRNA-SPECIFIC ADENOSINE DEAMINASE-LIKE PROTEIN 3-RELATED"/>
    <property type="match status" value="1"/>
</dbReference>
<evidence type="ECO:0000256" key="1">
    <source>
        <dbReference type="ARBA" id="ARBA00022694"/>
    </source>
</evidence>
<dbReference type="AlphaFoldDB" id="A0A0C2SWK5"/>
<dbReference type="GO" id="GO:0052717">
    <property type="term" value="F:tRNA-specific adenosine-34 deaminase activity"/>
    <property type="evidence" value="ECO:0007669"/>
    <property type="project" value="TreeGrafter"/>
</dbReference>
<dbReference type="Pfam" id="PF00383">
    <property type="entry name" value="dCMP_cyt_deam_1"/>
    <property type="match status" value="1"/>
</dbReference>
<evidence type="ECO:0000313" key="5">
    <source>
        <dbReference type="Proteomes" id="UP000054549"/>
    </source>
</evidence>
<dbReference type="EMBL" id="KN818230">
    <property type="protein sequence ID" value="KIL67855.1"/>
    <property type="molecule type" value="Genomic_DNA"/>
</dbReference>
<dbReference type="InterPro" id="IPR016193">
    <property type="entry name" value="Cytidine_deaminase-like"/>
</dbReference>
<dbReference type="SUPFAM" id="SSF53927">
    <property type="entry name" value="Cytidine deaminase-like"/>
    <property type="match status" value="1"/>
</dbReference>
<evidence type="ECO:0000313" key="4">
    <source>
        <dbReference type="EMBL" id="KIL67855.1"/>
    </source>
</evidence>
<accession>A0A0C2SWK5</accession>
<dbReference type="GO" id="GO:0008033">
    <property type="term" value="P:tRNA processing"/>
    <property type="evidence" value="ECO:0007669"/>
    <property type="project" value="UniProtKB-KW"/>
</dbReference>